<evidence type="ECO:0000259" key="1">
    <source>
        <dbReference type="Pfam" id="PF09722"/>
    </source>
</evidence>
<dbReference type="OrthoDB" id="117888at2"/>
<reference evidence="3" key="1">
    <citation type="submission" date="2017-04" db="EMBL/GenBank/DDBJ databases">
        <authorList>
            <person name="Varghese N."/>
            <person name="Submissions S."/>
        </authorList>
    </citation>
    <scope>NUCLEOTIDE SEQUENCE [LARGE SCALE GENOMIC DNA]</scope>
</reference>
<dbReference type="Proteomes" id="UP000194450">
    <property type="component" value="Unassembled WGS sequence"/>
</dbReference>
<gene>
    <name evidence="2" type="ORF">SAMN06297229_0247</name>
</gene>
<dbReference type="AlphaFoldDB" id="A0A1Y6E9Q5"/>
<name>A0A1Y6E9Q5_9GAMM</name>
<organism evidence="2 3">
    <name type="scientific">Pseudidiomarina planktonica</name>
    <dbReference type="NCBI Taxonomy" id="1323738"/>
    <lineage>
        <taxon>Bacteria</taxon>
        <taxon>Pseudomonadati</taxon>
        <taxon>Pseudomonadota</taxon>
        <taxon>Gammaproteobacteria</taxon>
        <taxon>Alteromonadales</taxon>
        <taxon>Idiomarinaceae</taxon>
        <taxon>Pseudidiomarina</taxon>
    </lineage>
</organism>
<dbReference type="Pfam" id="PF09722">
    <property type="entry name" value="Xre_MbcA_ParS_C"/>
    <property type="match status" value="1"/>
</dbReference>
<dbReference type="InterPro" id="IPR024467">
    <property type="entry name" value="Xre/MbcA/ParS-like_toxin-bd"/>
</dbReference>
<proteinExistence type="predicted"/>
<keyword evidence="3" id="KW-1185">Reference proteome</keyword>
<evidence type="ECO:0000313" key="2">
    <source>
        <dbReference type="EMBL" id="SMQ59318.1"/>
    </source>
</evidence>
<dbReference type="RefSeq" id="WP_157984149.1">
    <property type="nucleotide sequence ID" value="NZ_FXWH01000001.1"/>
</dbReference>
<sequence>MQTNTLTEDPNRFQEHHSGASVDDDRRCFDIAVRMLDFWGFNDQEKAKVLGDISVSTFRRYKRGEMKRRLTADCRTRISLILGIYKALRIIFVQDMHHAKWVNNPNKRLNELSPKAVMVMGSMINLYDIRRYLDAVRN</sequence>
<protein>
    <recommendedName>
        <fullName evidence="1">Antitoxin Xre/MbcA/ParS-like toxin-binding domain-containing protein</fullName>
    </recommendedName>
</protein>
<evidence type="ECO:0000313" key="3">
    <source>
        <dbReference type="Proteomes" id="UP000194450"/>
    </source>
</evidence>
<accession>A0A1Y6E9Q5</accession>
<dbReference type="EMBL" id="FXWH01000001">
    <property type="protein sequence ID" value="SMQ59318.1"/>
    <property type="molecule type" value="Genomic_DNA"/>
</dbReference>
<feature type="domain" description="Antitoxin Xre/MbcA/ParS-like toxin-binding" evidence="1">
    <location>
        <begin position="87"/>
        <end position="137"/>
    </location>
</feature>